<keyword evidence="2" id="KW-1133">Transmembrane helix</keyword>
<evidence type="ECO:0000313" key="3">
    <source>
        <dbReference type="EMBL" id="KAF4657634.1"/>
    </source>
</evidence>
<proteinExistence type="predicted"/>
<name>A0A7J6LEH6_PEROL</name>
<dbReference type="OrthoDB" id="471328at2759"/>
<feature type="coiled-coil region" evidence="1">
    <location>
        <begin position="414"/>
        <end position="441"/>
    </location>
</feature>
<reference evidence="3 4" key="1">
    <citation type="submission" date="2020-04" db="EMBL/GenBank/DDBJ databases">
        <title>Perkinsus olseni comparative genomics.</title>
        <authorList>
            <person name="Bogema D.R."/>
        </authorList>
    </citation>
    <scope>NUCLEOTIDE SEQUENCE [LARGE SCALE GENOMIC DNA]</scope>
    <source>
        <strain evidence="3">ATCC PRA-179</strain>
    </source>
</reference>
<accession>A0A7J6LEH6</accession>
<sequence length="1361" mass="150593">MGGRHALRRRQKEPVLELLNPSEDPGGTSLLELTSGHRILPALAIPLISAALPAVAGGGLGLFGLGKFTHKKIMDSKMKAFAKKDCEAIFNGTIPNLDDKKHERTRVNCGLYIFSELVKLTKDATTEGRFVNESSKNYTMGWEALRPLEAVVEALDPIVDAEKKHNGLRKRRRDLGQALKTLREKLESRFGSSFDRLSRLERNIHDALLEDKRAESKLARETAREFKSNVERGAGKMLANTYTEDAETEAALKKTTRGVGIQQRNLLRMADKGNRGMAKDEKKFQDMDAELHRRLVSDEAEAADILDGNGRRSTQLRQKMTADADHRFGRVEKVLGQELPRSQHRIYRETAEAAKQLERGLGVSSKGLAMSRGMFDKKLDSDFGRMDRRLVSAGKEYQLALDDAHNDLGRQLSAAKASSSMEALRRERKSQERSVQKLINNYEHDAESSQRDVEAINAVIEADATAQERSMRTVQSDLQRQLFTNVNHLESILANSASEQGTDAHRSAQLLRNVVADHQIAVDQENVRASGELGEGQALVTRTADDIGGHVTDETARMKLKIDRILWSGKSQLSDGKSFISSAGRKELLTQKQIADQFTAEERNLLFMADADLEHLSKEDKAKFLALADRLESESTRISKGKRQHTAGVLYTRFCADFGSLGTALSGLDAGAATAKAELAALASEEGRLTAKMAAFSTRGQNVIAADKIYGAQLLGGLKSQTARYASESAGALGARALQEKNNASKSVTGYMSLMERRFGATRGALLREEAEARSQYGIEKNDVDKAEELVATLKDESQQDEIKLRDSLLRLIRSDDQGAENFIREMLEAQDGRLVDVRNVLLKMIGTDSSGVMNATEADVSTVKDKMELLLASEETEAQKDARRDSQLIENTDKLKAVGAAHRRALATLRDLVKSLTHTVAVEMHAREQHVNREELTNGVEIRKLNGRLTAEIQKLDDFFARTRRGVYDDYRRASQMLMVLINALRKVMRLDVERAVERHIAAHKALREQYASMKALANDSTATLAEKQVEASMHNVDRTSGASSMMTRLVNMARGVGTSGEKLGVEAQGDLSGLVDTEAREYEEVEDALVDDTNGFKSELKLDKAHSDEDLLAHKTEVARGDSAITGRLGEGSLALGDQASRTGNVLGYNAQAARRYQEAVESEEHITGDELKALAHRVSANDEGLLKSIAKSRGVALDRAANVETAVVAFMATMNQYMEEVKQMFNTMRTSMASLDPVGEPIANNATDTSQEVMERAGEVSREVKNDLQTSKVMHSAMRHDLSEGLKQVQHDATMHQSTEKELHRQMLASSRKVEDTRRSGRESFDQWLHAREHHYDSIFVGLASELNSNGDEDDAFD</sequence>
<protein>
    <submittedName>
        <fullName evidence="3">Uncharacterized protein</fullName>
    </submittedName>
</protein>
<organism evidence="3 4">
    <name type="scientific">Perkinsus olseni</name>
    <name type="common">Perkinsus atlanticus</name>
    <dbReference type="NCBI Taxonomy" id="32597"/>
    <lineage>
        <taxon>Eukaryota</taxon>
        <taxon>Sar</taxon>
        <taxon>Alveolata</taxon>
        <taxon>Perkinsozoa</taxon>
        <taxon>Perkinsea</taxon>
        <taxon>Perkinsida</taxon>
        <taxon>Perkinsidae</taxon>
        <taxon>Perkinsus</taxon>
    </lineage>
</organism>
<evidence type="ECO:0000256" key="1">
    <source>
        <dbReference type="SAM" id="Coils"/>
    </source>
</evidence>
<feature type="coiled-coil region" evidence="1">
    <location>
        <begin position="777"/>
        <end position="804"/>
    </location>
</feature>
<keyword evidence="1" id="KW-0175">Coiled coil</keyword>
<feature type="coiled-coil region" evidence="1">
    <location>
        <begin position="165"/>
        <end position="217"/>
    </location>
</feature>
<comment type="caution">
    <text evidence="3">The sequence shown here is derived from an EMBL/GenBank/DDBJ whole genome shotgun (WGS) entry which is preliminary data.</text>
</comment>
<dbReference type="EMBL" id="JABAHT010000345">
    <property type="protein sequence ID" value="KAF4657634.1"/>
    <property type="molecule type" value="Genomic_DNA"/>
</dbReference>
<keyword evidence="2" id="KW-0472">Membrane</keyword>
<dbReference type="Proteomes" id="UP000570595">
    <property type="component" value="Unassembled WGS sequence"/>
</dbReference>
<evidence type="ECO:0000313" key="4">
    <source>
        <dbReference type="Proteomes" id="UP000570595"/>
    </source>
</evidence>
<evidence type="ECO:0000256" key="2">
    <source>
        <dbReference type="SAM" id="Phobius"/>
    </source>
</evidence>
<feature type="transmembrane region" description="Helical" evidence="2">
    <location>
        <begin position="39"/>
        <end position="65"/>
    </location>
</feature>
<gene>
    <name evidence="3" type="ORF">FOZ61_006144</name>
</gene>
<keyword evidence="2" id="KW-0812">Transmembrane</keyword>